<dbReference type="Proteomes" id="UP000318093">
    <property type="component" value="Unassembled WGS sequence"/>
</dbReference>
<name>A0A537JMU9_9BACT</name>
<protein>
    <submittedName>
        <fullName evidence="3">ATP-binding protein</fullName>
    </submittedName>
</protein>
<dbReference type="CDD" id="cd00009">
    <property type="entry name" value="AAA"/>
    <property type="match status" value="1"/>
</dbReference>
<organism evidence="3 4">
    <name type="scientific">Candidatus Segetimicrobium genomatis</name>
    <dbReference type="NCBI Taxonomy" id="2569760"/>
    <lineage>
        <taxon>Bacteria</taxon>
        <taxon>Bacillati</taxon>
        <taxon>Candidatus Sysuimicrobiota</taxon>
        <taxon>Candidatus Sysuimicrobiia</taxon>
        <taxon>Candidatus Sysuimicrobiales</taxon>
        <taxon>Candidatus Segetimicrobiaceae</taxon>
        <taxon>Candidatus Segetimicrobium</taxon>
    </lineage>
</organism>
<dbReference type="GO" id="GO:0005524">
    <property type="term" value="F:ATP binding"/>
    <property type="evidence" value="ECO:0007669"/>
    <property type="project" value="UniProtKB-KW"/>
</dbReference>
<keyword evidence="3" id="KW-0067">ATP-binding</keyword>
<dbReference type="Gene3D" id="3.40.50.300">
    <property type="entry name" value="P-loop containing nucleotide triphosphate hydrolases"/>
    <property type="match status" value="2"/>
</dbReference>
<evidence type="ECO:0000256" key="1">
    <source>
        <dbReference type="ARBA" id="ARBA00006354"/>
    </source>
</evidence>
<comment type="caution">
    <text evidence="3">The sequence shown here is derived from an EMBL/GenBank/DDBJ whole genome shotgun (WGS) entry which is preliminary data.</text>
</comment>
<dbReference type="SUPFAM" id="SSF54211">
    <property type="entry name" value="Ribosomal protein S5 domain 2-like"/>
    <property type="match status" value="1"/>
</dbReference>
<dbReference type="Pfam" id="PF13541">
    <property type="entry name" value="ChlI"/>
    <property type="match status" value="1"/>
</dbReference>
<dbReference type="EMBL" id="VBAN01000043">
    <property type="protein sequence ID" value="TMI84849.1"/>
    <property type="molecule type" value="Genomic_DNA"/>
</dbReference>
<dbReference type="InterPro" id="IPR045006">
    <property type="entry name" value="CHLI-like"/>
</dbReference>
<proteinExistence type="inferred from homology"/>
<dbReference type="InterPro" id="IPR025158">
    <property type="entry name" value="Mg_chelat-rel_C"/>
</dbReference>
<dbReference type="AlphaFoldDB" id="A0A537JMU9"/>
<dbReference type="InterPro" id="IPR027417">
    <property type="entry name" value="P-loop_NTPase"/>
</dbReference>
<dbReference type="Pfam" id="PF13335">
    <property type="entry name" value="Mg_chelatase_C"/>
    <property type="match status" value="1"/>
</dbReference>
<dbReference type="NCBIfam" id="TIGR00368">
    <property type="entry name" value="YifB family Mg chelatase-like AAA ATPase"/>
    <property type="match status" value="1"/>
</dbReference>
<dbReference type="PANTHER" id="PTHR32039">
    <property type="entry name" value="MAGNESIUM-CHELATASE SUBUNIT CHLI"/>
    <property type="match status" value="1"/>
</dbReference>
<dbReference type="InterPro" id="IPR000523">
    <property type="entry name" value="Mg_chelatse_chII-like_cat_dom"/>
</dbReference>
<feature type="domain" description="AAA+ ATPase" evidence="2">
    <location>
        <begin position="212"/>
        <end position="395"/>
    </location>
</feature>
<dbReference type="InterPro" id="IPR003593">
    <property type="entry name" value="AAA+_ATPase"/>
</dbReference>
<dbReference type="InterPro" id="IPR020568">
    <property type="entry name" value="Ribosomal_Su5_D2-typ_SF"/>
</dbReference>
<dbReference type="InterPro" id="IPR004482">
    <property type="entry name" value="Mg_chelat-rel"/>
</dbReference>
<gene>
    <name evidence="3" type="ORF">E6H03_01280</name>
</gene>
<keyword evidence="3" id="KW-0547">Nucleotide-binding</keyword>
<sequence>MQAQNQSASVVGLEASMVGVELDVSPGLPTFAIVGLPDTAVREARERVRAAVRNSGYEMPVRRITVNLAPADTRKAGPVFDLPIALGILTATRQIPPDALRGYIVVGELSLDGAVRPVPGVLSIALAARGPGLRGLVVPAANAGEAALIDGIAVHPVRHLSEVCRALRGQVPFVPFASSTRPASAPPDGAVDYAEVRGQAHARRALEIAAAGAHNVLMIGPPGAGKTMLARRLPTILPPLTQEEAIEVTRIYSVTGRLRQQDPLITVRPFRAPHHSASLQALVGGGLLPRPGEASLAHLGVLFLDELPEFRRDVLEALRQPLEEGQIAVARVHGAAVFPARCMLVAAMNPCPCGHLGDPGRACACSPAQRGRYLRRLSGPLIDRVDLHVEVPRVGGADLVALAPGEPSGDVRARVVRARAIQAARGAGLGTTALANGTVPLASVRATWGLGGDGRRFLSRAIDRLFLSPRAYERIVRVARTIADLEGAGEIRVPHLAEAVGYRSLDRPADPGGPEEP</sequence>
<dbReference type="Pfam" id="PF01078">
    <property type="entry name" value="Mg_chelatase"/>
    <property type="match status" value="1"/>
</dbReference>
<evidence type="ECO:0000259" key="2">
    <source>
        <dbReference type="SMART" id="SM00382"/>
    </source>
</evidence>
<accession>A0A537JMU9</accession>
<dbReference type="PANTHER" id="PTHR32039:SF7">
    <property type="entry name" value="COMPETENCE PROTEIN COMM"/>
    <property type="match status" value="1"/>
</dbReference>
<comment type="similarity">
    <text evidence="1">Belongs to the Mg-chelatase subunits D/I family. ComM subfamily.</text>
</comment>
<dbReference type="SMART" id="SM00382">
    <property type="entry name" value="AAA"/>
    <property type="match status" value="1"/>
</dbReference>
<reference evidence="3 4" key="1">
    <citation type="journal article" date="2019" name="Nat. Microbiol.">
        <title>Mediterranean grassland soil C-N compound turnover is dependent on rainfall and depth, and is mediated by genomically divergent microorganisms.</title>
        <authorList>
            <person name="Diamond S."/>
            <person name="Andeer P.F."/>
            <person name="Li Z."/>
            <person name="Crits-Christoph A."/>
            <person name="Burstein D."/>
            <person name="Anantharaman K."/>
            <person name="Lane K.R."/>
            <person name="Thomas B.C."/>
            <person name="Pan C."/>
            <person name="Northen T.R."/>
            <person name="Banfield J.F."/>
        </authorList>
    </citation>
    <scope>NUCLEOTIDE SEQUENCE [LARGE SCALE GENOMIC DNA]</scope>
    <source>
        <strain evidence="3">NP_6</strain>
    </source>
</reference>
<dbReference type="SUPFAM" id="SSF52540">
    <property type="entry name" value="P-loop containing nucleoside triphosphate hydrolases"/>
    <property type="match status" value="1"/>
</dbReference>
<evidence type="ECO:0000313" key="4">
    <source>
        <dbReference type="Proteomes" id="UP000318093"/>
    </source>
</evidence>
<dbReference type="Gene3D" id="3.30.230.10">
    <property type="match status" value="1"/>
</dbReference>
<dbReference type="InterPro" id="IPR014721">
    <property type="entry name" value="Ribsml_uS5_D2-typ_fold_subgr"/>
</dbReference>
<evidence type="ECO:0000313" key="3">
    <source>
        <dbReference type="EMBL" id="TMI84849.1"/>
    </source>
</evidence>